<keyword evidence="1" id="KW-0732">Signal</keyword>
<gene>
    <name evidence="2" type="ORF">OM076_31485</name>
</gene>
<sequence length="632" mass="64495">MLAGLMRKDAALLVATIVGLLALPAASARAGTYDVVACNTVGGDGGGINRAWTVEPYNRAGKSTPPASAFSIPPLERCSTPAGLTMGSAAVAPTNVRVDDGAAFVFHAPADATVKDVTFWRFTQSRATSAAVGAPYWVSVARAGTSAGGAVVLGGTSGPDYCSGATLIYPAYCGRGVNGFGTGSVSSTYTAVGQPVVSLGIECAAAATTATCPTANADGPHAGVQFQGAKVTVEDTVAPELALSSPLDGWRRPTDAFTATGTDASGIRLTRMILDGAERVSQAAECDYHLPAPCPTQSALAYDLTGVIDGRHALTTIVQDTAGNVTRADRTVDVDGTPPVIAEAPVSGRTITALLSDASSGVAGGTIEIRGKRDAPFLALPTTLRGGKLVATVPKSVKGSYGIRVSATDNAGNAIASLVTSMSLSTRIGSGHARKVQDARATVGYGRAVTVLGRLTSTDGAPVAGQPIVLNGIQHRAGATSSQVATATTDADGRFSVTLPAGPSQRLTVVYPGAAGMLTRTREVALRVPASATIRASKVRLSGAGSVRFSGRLRMLGTSLPPGGKIVDLQASQNGRWTTVDAVRASGRDGAWHAVAHFRGNAGRFPIRLRIRREALFPYELGYSASVVITVR</sequence>
<feature type="signal peptide" evidence="1">
    <location>
        <begin position="1"/>
        <end position="30"/>
    </location>
</feature>
<evidence type="ECO:0000313" key="2">
    <source>
        <dbReference type="EMBL" id="MDA0164834.1"/>
    </source>
</evidence>
<dbReference type="Gene3D" id="2.60.40.1120">
    <property type="entry name" value="Carboxypeptidase-like, regulatory domain"/>
    <property type="match status" value="1"/>
</dbReference>
<dbReference type="InterPro" id="IPR008969">
    <property type="entry name" value="CarboxyPept-like_regulatory"/>
</dbReference>
<keyword evidence="2" id="KW-0378">Hydrolase</keyword>
<comment type="caution">
    <text evidence="2">The sequence shown here is derived from an EMBL/GenBank/DDBJ whole genome shotgun (WGS) entry which is preliminary data.</text>
</comment>
<dbReference type="EMBL" id="JAPDOD010000038">
    <property type="protein sequence ID" value="MDA0164834.1"/>
    <property type="molecule type" value="Genomic_DNA"/>
</dbReference>
<keyword evidence="2" id="KW-0121">Carboxypeptidase</keyword>
<evidence type="ECO:0000313" key="3">
    <source>
        <dbReference type="Proteomes" id="UP001149140"/>
    </source>
</evidence>
<dbReference type="SUPFAM" id="SSF49464">
    <property type="entry name" value="Carboxypeptidase regulatory domain-like"/>
    <property type="match status" value="1"/>
</dbReference>
<dbReference type="RefSeq" id="WP_270044085.1">
    <property type="nucleotide sequence ID" value="NZ_JAPDOD010000038.1"/>
</dbReference>
<organism evidence="2 3">
    <name type="scientific">Solirubrobacter ginsenosidimutans</name>
    <dbReference type="NCBI Taxonomy" id="490573"/>
    <lineage>
        <taxon>Bacteria</taxon>
        <taxon>Bacillati</taxon>
        <taxon>Actinomycetota</taxon>
        <taxon>Thermoleophilia</taxon>
        <taxon>Solirubrobacterales</taxon>
        <taxon>Solirubrobacteraceae</taxon>
        <taxon>Solirubrobacter</taxon>
    </lineage>
</organism>
<reference evidence="2" key="1">
    <citation type="submission" date="2022-10" db="EMBL/GenBank/DDBJ databases">
        <title>The WGS of Solirubrobacter ginsenosidimutans DSM 21036.</title>
        <authorList>
            <person name="Jiang Z."/>
        </authorList>
    </citation>
    <scope>NUCLEOTIDE SEQUENCE</scope>
    <source>
        <strain evidence="2">DSM 21036</strain>
    </source>
</reference>
<keyword evidence="3" id="KW-1185">Reference proteome</keyword>
<feature type="chain" id="PRO_5040868533" evidence="1">
    <location>
        <begin position="31"/>
        <end position="632"/>
    </location>
</feature>
<keyword evidence="2" id="KW-0645">Protease</keyword>
<name>A0A9X3S3P3_9ACTN</name>
<dbReference type="GO" id="GO:0004180">
    <property type="term" value="F:carboxypeptidase activity"/>
    <property type="evidence" value="ECO:0007669"/>
    <property type="project" value="UniProtKB-KW"/>
</dbReference>
<dbReference type="AlphaFoldDB" id="A0A9X3S3P3"/>
<dbReference type="Proteomes" id="UP001149140">
    <property type="component" value="Unassembled WGS sequence"/>
</dbReference>
<protein>
    <submittedName>
        <fullName evidence="2">Carboxypeptidase-like regulatory domain-containing protein</fullName>
    </submittedName>
</protein>
<evidence type="ECO:0000256" key="1">
    <source>
        <dbReference type="SAM" id="SignalP"/>
    </source>
</evidence>
<accession>A0A9X3S3P3</accession>
<proteinExistence type="predicted"/>